<dbReference type="EMBL" id="LR134162">
    <property type="protein sequence ID" value="VEB05571.1"/>
    <property type="molecule type" value="Genomic_DNA"/>
</dbReference>
<dbReference type="AlphaFoldDB" id="A0A3S4GRA5"/>
<evidence type="ECO:0008006" key="4">
    <source>
        <dbReference type="Google" id="ProtNLM"/>
    </source>
</evidence>
<reference evidence="2 3" key="1">
    <citation type="submission" date="2018-12" db="EMBL/GenBank/DDBJ databases">
        <authorList>
            <consortium name="Pathogen Informatics"/>
        </authorList>
    </citation>
    <scope>NUCLEOTIDE SEQUENCE [LARGE SCALE GENOMIC DNA]</scope>
    <source>
        <strain evidence="2 3">NCTC13635</strain>
    </source>
</reference>
<sequence>MHSNDMTLFRQQALIDGQWRDAPTGGRDCGHQPGQRRAARQRAEKWAPMKPAKRLKPPNRALTRLARPDRQRAGEHSAPLGSIL</sequence>
<feature type="region of interest" description="Disordered" evidence="1">
    <location>
        <begin position="17"/>
        <end position="84"/>
    </location>
</feature>
<accession>A0A3S4GRA5</accession>
<evidence type="ECO:0000256" key="1">
    <source>
        <dbReference type="SAM" id="MobiDB-lite"/>
    </source>
</evidence>
<protein>
    <recommendedName>
        <fullName evidence="4">Succinate-semialdehyde dehydrogenase</fullName>
    </recommendedName>
</protein>
<feature type="compositionally biased region" description="Basic and acidic residues" evidence="1">
    <location>
        <begin position="66"/>
        <end position="75"/>
    </location>
</feature>
<evidence type="ECO:0000313" key="3">
    <source>
        <dbReference type="Proteomes" id="UP000282433"/>
    </source>
</evidence>
<proteinExistence type="predicted"/>
<organism evidence="2 3">
    <name type="scientific">Klebsiella pneumoniae</name>
    <dbReference type="NCBI Taxonomy" id="573"/>
    <lineage>
        <taxon>Bacteria</taxon>
        <taxon>Pseudomonadati</taxon>
        <taxon>Pseudomonadota</taxon>
        <taxon>Gammaproteobacteria</taxon>
        <taxon>Enterobacterales</taxon>
        <taxon>Enterobacteriaceae</taxon>
        <taxon>Klebsiella/Raoultella group</taxon>
        <taxon>Klebsiella</taxon>
        <taxon>Klebsiella pneumoniae complex</taxon>
    </lineage>
</organism>
<dbReference type="Proteomes" id="UP000282433">
    <property type="component" value="Chromosome"/>
</dbReference>
<name>A0A3S4GRA5_KLEPN</name>
<evidence type="ECO:0000313" key="2">
    <source>
        <dbReference type="EMBL" id="VEB05571.1"/>
    </source>
</evidence>
<gene>
    <name evidence="2" type="ORF">NCTC13635_05341</name>
</gene>